<name>A0A454Y199_PRIPA</name>
<evidence type="ECO:0000313" key="1">
    <source>
        <dbReference type="EnsemblMetazoa" id="PPA39533.1"/>
    </source>
</evidence>
<dbReference type="EnsemblMetazoa" id="PPA39533.1">
    <property type="protein sequence ID" value="PPA39533.1"/>
    <property type="gene ID" value="WBGene00277902"/>
</dbReference>
<dbReference type="AlphaFoldDB" id="A0A454Y199"/>
<proteinExistence type="predicted"/>
<keyword evidence="2" id="KW-1185">Reference proteome</keyword>
<gene>
    <name evidence="1" type="primary">WBGene00277902</name>
</gene>
<reference evidence="2" key="1">
    <citation type="journal article" date="2008" name="Nat. Genet.">
        <title>The Pristionchus pacificus genome provides a unique perspective on nematode lifestyle and parasitism.</title>
        <authorList>
            <person name="Dieterich C."/>
            <person name="Clifton S.W."/>
            <person name="Schuster L.N."/>
            <person name="Chinwalla A."/>
            <person name="Delehaunty K."/>
            <person name="Dinkelacker I."/>
            <person name="Fulton L."/>
            <person name="Fulton R."/>
            <person name="Godfrey J."/>
            <person name="Minx P."/>
            <person name="Mitreva M."/>
            <person name="Roeseler W."/>
            <person name="Tian H."/>
            <person name="Witte H."/>
            <person name="Yang S.P."/>
            <person name="Wilson R.K."/>
            <person name="Sommer R.J."/>
        </authorList>
    </citation>
    <scope>NUCLEOTIDE SEQUENCE [LARGE SCALE GENOMIC DNA]</scope>
    <source>
        <strain evidence="2">PS312</strain>
    </source>
</reference>
<reference evidence="1" key="2">
    <citation type="submission" date="2022-06" db="UniProtKB">
        <authorList>
            <consortium name="EnsemblMetazoa"/>
        </authorList>
    </citation>
    <scope>IDENTIFICATION</scope>
    <source>
        <strain evidence="1">PS312</strain>
    </source>
</reference>
<protein>
    <submittedName>
        <fullName evidence="1">Uncharacterized protein</fullName>
    </submittedName>
</protein>
<dbReference type="Proteomes" id="UP000005239">
    <property type="component" value="Unassembled WGS sequence"/>
</dbReference>
<organism evidence="1 2">
    <name type="scientific">Pristionchus pacificus</name>
    <name type="common">Parasitic nematode worm</name>
    <dbReference type="NCBI Taxonomy" id="54126"/>
    <lineage>
        <taxon>Eukaryota</taxon>
        <taxon>Metazoa</taxon>
        <taxon>Ecdysozoa</taxon>
        <taxon>Nematoda</taxon>
        <taxon>Chromadorea</taxon>
        <taxon>Rhabditida</taxon>
        <taxon>Rhabditina</taxon>
        <taxon>Diplogasteromorpha</taxon>
        <taxon>Diplogasteroidea</taxon>
        <taxon>Neodiplogasteridae</taxon>
        <taxon>Pristionchus</taxon>
    </lineage>
</organism>
<accession>A0A454Y199</accession>
<accession>A0A8R1UV83</accession>
<evidence type="ECO:0000313" key="2">
    <source>
        <dbReference type="Proteomes" id="UP000005239"/>
    </source>
</evidence>
<sequence length="124" mass="13397">MASTRFLLCLMLCSLVTMTESAVGEAPTDGPFIARIHVLDDLARQYLNQTFTTVHALANSVAQVPLIGSVAHMLAQVFQNVITRLEDGKEAVEISIGYTLDGIMNNNNNPIARLLGGIVKVVSR</sequence>